<sequence length="1030" mass="117196">MESSSEYAFKVMNQDFVKLDRFDGTNFSRWKDKMMFFLTALKIAYVLDPSLPEIPAPKDDDSDEVKVQRKKCADDELLCRGHIMNTLSDRLYDLYTAVKSPKEIWNALEYKYNTMKQGADKFLIMQYFDFRITENSSLMDQIHDLQVIVPKLHDLKVEISESLQVGAIIAKLPSSWNDYKKKLLHTTESFTIDQILKHLRIEEDTRNLQKKQIESDVKVNALSEKNSHNFSGSKRKSPEASTPKDKKKNRVCYKCGKKGHYKRECKADSNKKQKKDNAKNANLVEQDVAEIVAMVSNWNIGMISELHVAAATKSCDWWYDSGATVHVCNDKSQFKTYEEVPDGYEVLMGNHNTTKVLGKGSVDLQFTSGKKLILANVLHVPEIRKNLVSADALNKKGLKAVLESNQVIFPLNGVFVGKGYSCDGMFKLCINKNNVSVYIVDASYSLWHGYAENSKAYRLLDLDSNVIVESRDVEFLEDKFLYNSTMSTDPSQEPPPVSNARPSNNNKRDAGDIPSELRRSQRQRKEKHLSSDFIDSQAIVFLVESDRQFLLDKIPVLLNVEDDPKTFSEAMKSRDVSFWREAINDEMDSLLGNHTWILVDLPPGSKPIGCKWVFRKKYATDGSVQTFKMDVKTAFLNGDLNEEVYMDQPEGFVLAGNEKKVCKLIRSLYGLKQAPKQWHQKFESAILSNGFKYNNADKCIYSKFTREYGVIICLYVDDMLIVGTNYKGVEETKKYLSSIFNMKDLGEVDTILGIKVKKHSGGYSLSQTHYVEKVLNKYQHLKVKEVSIPYDPNFKLFENSGKPIAQLEYASAIGSLMYAMHCTRPDISYVVCRLARYTKNPGIEHWKAIGRVLGYLKRTKDLELSYNKFPVVLEGYSDASWVTSVCDKVSTSGWIFMLGRGAVSWASKKQIVIIHSTMEAEFVALAAACKEAEWLRNLLLDIELWPKPMPAISLHCDSEATMSRALNRIYNGKSRHISLRHEYVRQLLNDGIVTVVYVRSFNNLADPFTKALSRDVVKATSLGMGLKPVV</sequence>
<keyword evidence="5" id="KW-1185">Reference proteome</keyword>
<dbReference type="Pfam" id="PF07727">
    <property type="entry name" value="RVT_2"/>
    <property type="match status" value="1"/>
</dbReference>
<dbReference type="InterPro" id="IPR013103">
    <property type="entry name" value="RVT_2"/>
</dbReference>
<reference evidence="6" key="1">
    <citation type="submission" date="2025-08" db="UniProtKB">
        <authorList>
            <consortium name="RefSeq"/>
        </authorList>
    </citation>
    <scope>IDENTIFICATION</scope>
    <source>
        <tissue evidence="6">Leaves</tissue>
    </source>
</reference>
<gene>
    <name evidence="6" type="primary">LOC140006840</name>
</gene>
<evidence type="ECO:0000313" key="5">
    <source>
        <dbReference type="Proteomes" id="UP001652660"/>
    </source>
</evidence>
<dbReference type="Proteomes" id="UP001652660">
    <property type="component" value="Chromosome 5e"/>
</dbReference>
<evidence type="ECO:0000259" key="4">
    <source>
        <dbReference type="PROSITE" id="PS50158"/>
    </source>
</evidence>
<keyword evidence="2" id="KW-0479">Metal-binding</keyword>
<keyword evidence="1" id="KW-0645">Protease</keyword>
<protein>
    <recommendedName>
        <fullName evidence="4">CCHC-type domain-containing protein</fullName>
    </recommendedName>
</protein>
<dbReference type="InterPro" id="IPR001878">
    <property type="entry name" value="Znf_CCHC"/>
</dbReference>
<evidence type="ECO:0000256" key="2">
    <source>
        <dbReference type="PROSITE-ProRule" id="PRU00047"/>
    </source>
</evidence>
<feature type="domain" description="CCHC-type" evidence="4">
    <location>
        <begin position="252"/>
        <end position="266"/>
    </location>
</feature>
<keyword evidence="2" id="KW-0862">Zinc</keyword>
<dbReference type="PANTHER" id="PTHR47592:SF31">
    <property type="entry name" value="ZINC FINGER, CCHC-TYPE-RELATED"/>
    <property type="match status" value="1"/>
</dbReference>
<dbReference type="Pfam" id="PF00098">
    <property type="entry name" value="zf-CCHC"/>
    <property type="match status" value="1"/>
</dbReference>
<dbReference type="PANTHER" id="PTHR47592">
    <property type="entry name" value="PBF68 PROTEIN"/>
    <property type="match status" value="1"/>
</dbReference>
<keyword evidence="2" id="KW-0863">Zinc-finger</keyword>
<dbReference type="SUPFAM" id="SSF56672">
    <property type="entry name" value="DNA/RNA polymerases"/>
    <property type="match status" value="1"/>
</dbReference>
<dbReference type="Pfam" id="PF22936">
    <property type="entry name" value="Pol_BBD"/>
    <property type="match status" value="1"/>
</dbReference>
<dbReference type="Pfam" id="PF25597">
    <property type="entry name" value="SH3_retrovirus"/>
    <property type="match status" value="1"/>
</dbReference>
<dbReference type="InterPro" id="IPR036875">
    <property type="entry name" value="Znf_CCHC_sf"/>
</dbReference>
<feature type="region of interest" description="Disordered" evidence="3">
    <location>
        <begin position="486"/>
        <end position="524"/>
    </location>
</feature>
<dbReference type="SMART" id="SM00343">
    <property type="entry name" value="ZnF_C2HC"/>
    <property type="match status" value="1"/>
</dbReference>
<dbReference type="PROSITE" id="PS50158">
    <property type="entry name" value="ZF_CCHC"/>
    <property type="match status" value="1"/>
</dbReference>
<dbReference type="GeneID" id="140006840"/>
<name>A0ABM4UEA7_COFAR</name>
<dbReference type="RefSeq" id="XP_071905606.1">
    <property type="nucleotide sequence ID" value="XM_072049505.1"/>
</dbReference>
<keyword evidence="1" id="KW-0378">Hydrolase</keyword>
<dbReference type="Gene3D" id="4.10.60.10">
    <property type="entry name" value="Zinc finger, CCHC-type"/>
    <property type="match status" value="1"/>
</dbReference>
<feature type="compositionally biased region" description="Basic and acidic residues" evidence="3">
    <location>
        <begin position="506"/>
        <end position="519"/>
    </location>
</feature>
<proteinExistence type="predicted"/>
<feature type="region of interest" description="Disordered" evidence="3">
    <location>
        <begin position="224"/>
        <end position="248"/>
    </location>
</feature>
<evidence type="ECO:0000256" key="1">
    <source>
        <dbReference type="ARBA" id="ARBA00022750"/>
    </source>
</evidence>
<dbReference type="InterPro" id="IPR043502">
    <property type="entry name" value="DNA/RNA_pol_sf"/>
</dbReference>
<dbReference type="InterPro" id="IPR054722">
    <property type="entry name" value="PolX-like_BBD"/>
</dbReference>
<dbReference type="CDD" id="cd09272">
    <property type="entry name" value="RNase_HI_RT_Ty1"/>
    <property type="match status" value="1"/>
</dbReference>
<evidence type="ECO:0000313" key="6">
    <source>
        <dbReference type="RefSeq" id="XP_071905606.1"/>
    </source>
</evidence>
<dbReference type="Pfam" id="PF14223">
    <property type="entry name" value="Retrotran_gag_2"/>
    <property type="match status" value="1"/>
</dbReference>
<keyword evidence="1" id="KW-0064">Aspartyl protease</keyword>
<dbReference type="InterPro" id="IPR057670">
    <property type="entry name" value="SH3_retrovirus"/>
</dbReference>
<accession>A0ABM4UEA7</accession>
<evidence type="ECO:0000256" key="3">
    <source>
        <dbReference type="SAM" id="MobiDB-lite"/>
    </source>
</evidence>
<dbReference type="SUPFAM" id="SSF57756">
    <property type="entry name" value="Retrovirus zinc finger-like domains"/>
    <property type="match status" value="1"/>
</dbReference>
<organism evidence="5 6">
    <name type="scientific">Coffea arabica</name>
    <name type="common">Arabian coffee</name>
    <dbReference type="NCBI Taxonomy" id="13443"/>
    <lineage>
        <taxon>Eukaryota</taxon>
        <taxon>Viridiplantae</taxon>
        <taxon>Streptophyta</taxon>
        <taxon>Embryophyta</taxon>
        <taxon>Tracheophyta</taxon>
        <taxon>Spermatophyta</taxon>
        <taxon>Magnoliopsida</taxon>
        <taxon>eudicotyledons</taxon>
        <taxon>Gunneridae</taxon>
        <taxon>Pentapetalae</taxon>
        <taxon>asterids</taxon>
        <taxon>lamiids</taxon>
        <taxon>Gentianales</taxon>
        <taxon>Rubiaceae</taxon>
        <taxon>Ixoroideae</taxon>
        <taxon>Gardenieae complex</taxon>
        <taxon>Bertiereae - Coffeeae clade</taxon>
        <taxon>Coffeeae</taxon>
        <taxon>Coffea</taxon>
    </lineage>
</organism>